<comment type="caution">
    <text evidence="2">The sequence shown here is derived from an EMBL/GenBank/DDBJ whole genome shotgun (WGS) entry which is preliminary data.</text>
</comment>
<dbReference type="Proteomes" id="UP000572051">
    <property type="component" value="Unassembled WGS sequence"/>
</dbReference>
<evidence type="ECO:0000256" key="1">
    <source>
        <dbReference type="SAM" id="Phobius"/>
    </source>
</evidence>
<keyword evidence="1" id="KW-1133">Transmembrane helix</keyword>
<evidence type="ECO:0008006" key="4">
    <source>
        <dbReference type="Google" id="ProtNLM"/>
    </source>
</evidence>
<feature type="transmembrane region" description="Helical" evidence="1">
    <location>
        <begin position="7"/>
        <end position="28"/>
    </location>
</feature>
<name>A0A7Z0EQG2_9ACTN</name>
<evidence type="ECO:0000313" key="3">
    <source>
        <dbReference type="Proteomes" id="UP000572051"/>
    </source>
</evidence>
<protein>
    <recommendedName>
        <fullName evidence="4">DUF3017 domain-containing protein</fullName>
    </recommendedName>
</protein>
<dbReference type="InterPro" id="IPR021385">
    <property type="entry name" value="DUF3017"/>
</dbReference>
<proteinExistence type="predicted"/>
<keyword evidence="3" id="KW-1185">Reference proteome</keyword>
<dbReference type="AlphaFoldDB" id="A0A7Z0EQG2"/>
<gene>
    <name evidence="2" type="ORF">HNR10_004145</name>
</gene>
<feature type="transmembrane region" description="Helical" evidence="1">
    <location>
        <begin position="34"/>
        <end position="52"/>
    </location>
</feature>
<evidence type="ECO:0000313" key="2">
    <source>
        <dbReference type="EMBL" id="NYJ36264.1"/>
    </source>
</evidence>
<feature type="transmembrane region" description="Helical" evidence="1">
    <location>
        <begin position="64"/>
        <end position="84"/>
    </location>
</feature>
<sequence length="89" mass="9682">MPDWLAQVPYFLVMSALAAGIVVVAAAYFKRGPAIIACALLLAAAFRLFLPKDWIGMLAVRRRWIDLTTLVGMAVLLIVLAWVAPQLSA</sequence>
<keyword evidence="1" id="KW-0472">Membrane</keyword>
<dbReference type="Pfam" id="PF11222">
    <property type="entry name" value="DUF3017"/>
    <property type="match status" value="1"/>
</dbReference>
<accession>A0A7Z0EQG2</accession>
<organism evidence="2 3">
    <name type="scientific">Nocardiopsis aegyptia</name>
    <dbReference type="NCBI Taxonomy" id="220378"/>
    <lineage>
        <taxon>Bacteria</taxon>
        <taxon>Bacillati</taxon>
        <taxon>Actinomycetota</taxon>
        <taxon>Actinomycetes</taxon>
        <taxon>Streptosporangiales</taxon>
        <taxon>Nocardiopsidaceae</taxon>
        <taxon>Nocardiopsis</taxon>
    </lineage>
</organism>
<dbReference type="EMBL" id="JACCFS010000001">
    <property type="protein sequence ID" value="NYJ36264.1"/>
    <property type="molecule type" value="Genomic_DNA"/>
</dbReference>
<reference evidence="2 3" key="1">
    <citation type="submission" date="2020-07" db="EMBL/GenBank/DDBJ databases">
        <title>Sequencing the genomes of 1000 actinobacteria strains.</title>
        <authorList>
            <person name="Klenk H.-P."/>
        </authorList>
    </citation>
    <scope>NUCLEOTIDE SEQUENCE [LARGE SCALE GENOMIC DNA]</scope>
    <source>
        <strain evidence="2 3">DSM 44442</strain>
    </source>
</reference>
<keyword evidence="1" id="KW-0812">Transmembrane</keyword>